<evidence type="ECO:0000256" key="2">
    <source>
        <dbReference type="ARBA" id="ARBA00007376"/>
    </source>
</evidence>
<feature type="transmembrane region" description="Helical" evidence="14">
    <location>
        <begin position="199"/>
        <end position="220"/>
    </location>
</feature>
<dbReference type="FunFam" id="1.20.1070.10:FF:000042">
    <property type="entry name" value="Taste receptor type 2 member 7"/>
    <property type="match status" value="1"/>
</dbReference>
<evidence type="ECO:0000313" key="15">
    <source>
        <dbReference type="Ensembl" id="ENSOCUP00000025291.2"/>
    </source>
</evidence>
<keyword evidence="8 13" id="KW-0472">Membrane</keyword>
<dbReference type="Pfam" id="PF05296">
    <property type="entry name" value="TAS2R"/>
    <property type="match status" value="1"/>
</dbReference>
<keyword evidence="11 13" id="KW-0807">Transducer</keyword>
<dbReference type="eggNOG" id="ENOG502TE6U">
    <property type="taxonomic scope" value="Eukaryota"/>
</dbReference>
<dbReference type="GO" id="GO:0016020">
    <property type="term" value="C:membrane"/>
    <property type="evidence" value="ECO:0007669"/>
    <property type="project" value="UniProtKB-SubCell"/>
</dbReference>
<sequence length="320" mass="36280">MHNWNAGECIHHTDMTSLSSSILSILVMAEFVVGNFANVFIALVNCINWAKTQKISTVDGILTALAVSRIGMLWMILLNWYSTVFNPALHSSELRIIVSNTWTVTNHFSIWLAASLSVFYLLKIANFSNLTFLYLKKRIKSVVMEITLVNFVFLVCHLAVLNIGQIFQREELEGNATWKIKSRGIVQLSSMTVFTLVNLIPFTMSLICLLLLICSLCKHLRNMQLHSRGSQDSSTQVHVKAVQTVLSFLLLSAMYFLALIVSYWSSGKSLSKLSHMFCQSIGIIYPANHSFVLIWGNKKLKQNFHSLLWQVRCWVRGQIS</sequence>
<organism evidence="15 16">
    <name type="scientific">Oryctolagus cuniculus</name>
    <name type="common">Rabbit</name>
    <dbReference type="NCBI Taxonomy" id="9986"/>
    <lineage>
        <taxon>Eukaryota</taxon>
        <taxon>Metazoa</taxon>
        <taxon>Chordata</taxon>
        <taxon>Craniata</taxon>
        <taxon>Vertebrata</taxon>
        <taxon>Euteleostomi</taxon>
        <taxon>Mammalia</taxon>
        <taxon>Eutheria</taxon>
        <taxon>Euarchontoglires</taxon>
        <taxon>Glires</taxon>
        <taxon>Lagomorpha</taxon>
        <taxon>Leporidae</taxon>
        <taxon>Oryctolagus</taxon>
    </lineage>
</organism>
<feature type="transmembrane region" description="Helical" evidence="14">
    <location>
        <begin position="276"/>
        <end position="296"/>
    </location>
</feature>
<comment type="subcellular location">
    <subcellularLocation>
        <location evidence="1 13">Membrane</location>
        <topology evidence="1 13">Multi-pass membrane protein</topology>
    </subcellularLocation>
</comment>
<feature type="transmembrane region" description="Helical" evidence="14">
    <location>
        <begin position="108"/>
        <end position="135"/>
    </location>
</feature>
<keyword evidence="5 13" id="KW-0812">Transmembrane</keyword>
<keyword evidence="6 14" id="KW-1133">Transmembrane helix</keyword>
<reference evidence="15 16" key="1">
    <citation type="journal article" date="2011" name="Nature">
        <title>A high-resolution map of human evolutionary constraint using 29 mammals.</title>
        <authorList>
            <person name="Lindblad-Toh K."/>
            <person name="Garber M."/>
            <person name="Zuk O."/>
            <person name="Lin M.F."/>
            <person name="Parker B.J."/>
            <person name="Washietl S."/>
            <person name="Kheradpour P."/>
            <person name="Ernst J."/>
            <person name="Jordan G."/>
            <person name="Mauceli E."/>
            <person name="Ward L.D."/>
            <person name="Lowe C.B."/>
            <person name="Holloway A.K."/>
            <person name="Clamp M."/>
            <person name="Gnerre S."/>
            <person name="Alfoldi J."/>
            <person name="Beal K."/>
            <person name="Chang J."/>
            <person name="Clawson H."/>
            <person name="Cuff J."/>
            <person name="Di Palma F."/>
            <person name="Fitzgerald S."/>
            <person name="Flicek P."/>
            <person name="Guttman M."/>
            <person name="Hubisz M.J."/>
            <person name="Jaffe D.B."/>
            <person name="Jungreis I."/>
            <person name="Kent W.J."/>
            <person name="Kostka D."/>
            <person name="Lara M."/>
            <person name="Martins A.L."/>
            <person name="Massingham T."/>
            <person name="Moltke I."/>
            <person name="Raney B.J."/>
            <person name="Rasmussen M.D."/>
            <person name="Robinson J."/>
            <person name="Stark A."/>
            <person name="Vilella A.J."/>
            <person name="Wen J."/>
            <person name="Xie X."/>
            <person name="Zody M.C."/>
            <person name="Baldwin J."/>
            <person name="Bloom T."/>
            <person name="Chin C.W."/>
            <person name="Heiman D."/>
            <person name="Nicol R."/>
            <person name="Nusbaum C."/>
            <person name="Young S."/>
            <person name="Wilkinson J."/>
            <person name="Worley K.C."/>
            <person name="Kovar C.L."/>
            <person name="Muzny D.M."/>
            <person name="Gibbs R.A."/>
            <person name="Cree A."/>
            <person name="Dihn H.H."/>
            <person name="Fowler G."/>
            <person name="Jhangiani S."/>
            <person name="Joshi V."/>
            <person name="Lee S."/>
            <person name="Lewis L.R."/>
            <person name="Nazareth L.V."/>
            <person name="Okwuonu G."/>
            <person name="Santibanez J."/>
            <person name="Warren W.C."/>
            <person name="Mardis E.R."/>
            <person name="Weinstock G.M."/>
            <person name="Wilson R.K."/>
            <person name="Delehaunty K."/>
            <person name="Dooling D."/>
            <person name="Fronik C."/>
            <person name="Fulton L."/>
            <person name="Fulton B."/>
            <person name="Graves T."/>
            <person name="Minx P."/>
            <person name="Sodergren E."/>
            <person name="Birney E."/>
            <person name="Margulies E.H."/>
            <person name="Herrero J."/>
            <person name="Green E.D."/>
            <person name="Haussler D."/>
            <person name="Siepel A."/>
            <person name="Goldman N."/>
            <person name="Pollard K.S."/>
            <person name="Pedersen J.S."/>
            <person name="Lander E.S."/>
            <person name="Kellis M."/>
        </authorList>
    </citation>
    <scope>NUCLEOTIDE SEQUENCE [LARGE SCALE GENOMIC DNA]</scope>
    <source>
        <strain evidence="16">Thorbecke</strain>
    </source>
</reference>
<dbReference type="InterPro" id="IPR007960">
    <property type="entry name" value="TAS2R"/>
</dbReference>
<dbReference type="SUPFAM" id="SSF81321">
    <property type="entry name" value="Family A G protein-coupled receptor-like"/>
    <property type="match status" value="1"/>
</dbReference>
<dbReference type="GO" id="GO:0033038">
    <property type="term" value="F:bitter taste receptor activity"/>
    <property type="evidence" value="ECO:0007669"/>
    <property type="project" value="InterPro"/>
</dbReference>
<dbReference type="Proteomes" id="UP000001811">
    <property type="component" value="Unplaced"/>
</dbReference>
<dbReference type="PANTHER" id="PTHR11394:SF27">
    <property type="entry name" value="TASTE RECEPTOR TYPE 2 MEMBER 20"/>
    <property type="match status" value="1"/>
</dbReference>
<dbReference type="FunCoup" id="G1U789">
    <property type="interactions" value="10"/>
</dbReference>
<dbReference type="HOGENOM" id="CLU_072337_2_0_1"/>
<evidence type="ECO:0000256" key="12">
    <source>
        <dbReference type="RuleBase" id="RU004423"/>
    </source>
</evidence>
<reference evidence="15" key="2">
    <citation type="submission" date="2025-08" db="UniProtKB">
        <authorList>
            <consortium name="Ensembl"/>
        </authorList>
    </citation>
    <scope>IDENTIFICATION</scope>
    <source>
        <strain evidence="15">Thorbecke</strain>
    </source>
</reference>
<keyword evidence="16" id="KW-1185">Reference proteome</keyword>
<feature type="transmembrane region" description="Helical" evidence="14">
    <location>
        <begin position="22"/>
        <end position="48"/>
    </location>
</feature>
<name>G1U789_RABIT</name>
<evidence type="ECO:0000256" key="8">
    <source>
        <dbReference type="ARBA" id="ARBA00023136"/>
    </source>
</evidence>
<dbReference type="AlphaFoldDB" id="G1U789"/>
<keyword evidence="9 13" id="KW-0675">Receptor</keyword>
<protein>
    <recommendedName>
        <fullName evidence="13">Taste receptor type 2</fullName>
    </recommendedName>
</protein>
<evidence type="ECO:0000256" key="4">
    <source>
        <dbReference type="ARBA" id="ARBA00022606"/>
    </source>
</evidence>
<dbReference type="PaxDb" id="9986-ENSOCUP00000025291"/>
<dbReference type="Ensembl" id="ENSOCUT00000022871.2">
    <property type="protein sequence ID" value="ENSOCUP00000025291.2"/>
    <property type="gene ID" value="ENSOCUG00000020952.2"/>
</dbReference>
<keyword evidence="3 13" id="KW-0919">Taste</keyword>
<dbReference type="PANTHER" id="PTHR11394">
    <property type="entry name" value="TASTE RECEPTOR TYPE 2"/>
    <property type="match status" value="1"/>
</dbReference>
<evidence type="ECO:0000256" key="3">
    <source>
        <dbReference type="ARBA" id="ARBA00022480"/>
    </source>
</evidence>
<dbReference type="GeneTree" id="ENSGT01150000286975"/>
<evidence type="ECO:0000313" key="16">
    <source>
        <dbReference type="Proteomes" id="UP000001811"/>
    </source>
</evidence>
<keyword evidence="10" id="KW-0325">Glycoprotein</keyword>
<evidence type="ECO:0000256" key="11">
    <source>
        <dbReference type="ARBA" id="ARBA00023224"/>
    </source>
</evidence>
<comment type="similarity">
    <text evidence="2 12">Belongs to the G-protein coupled receptor T2R family.</text>
</comment>
<evidence type="ECO:0000256" key="1">
    <source>
        <dbReference type="ARBA" id="ARBA00004141"/>
    </source>
</evidence>
<evidence type="ECO:0000256" key="13">
    <source>
        <dbReference type="RuleBase" id="RU004424"/>
    </source>
</evidence>
<dbReference type="InParanoid" id="G1U789"/>
<feature type="transmembrane region" description="Helical" evidence="14">
    <location>
        <begin position="241"/>
        <end position="264"/>
    </location>
</feature>
<evidence type="ECO:0000256" key="9">
    <source>
        <dbReference type="ARBA" id="ARBA00023170"/>
    </source>
</evidence>
<keyword evidence="7 13" id="KW-0297">G-protein coupled receptor</keyword>
<evidence type="ECO:0000256" key="10">
    <source>
        <dbReference type="ARBA" id="ARBA00023180"/>
    </source>
</evidence>
<evidence type="ECO:0000256" key="6">
    <source>
        <dbReference type="ARBA" id="ARBA00022989"/>
    </source>
</evidence>
<dbReference type="Gene3D" id="1.20.1070.10">
    <property type="entry name" value="Rhodopsin 7-helix transmembrane proteins"/>
    <property type="match status" value="1"/>
</dbReference>
<evidence type="ECO:0000256" key="7">
    <source>
        <dbReference type="ARBA" id="ARBA00023040"/>
    </source>
</evidence>
<reference evidence="15" key="3">
    <citation type="submission" date="2025-09" db="UniProtKB">
        <authorList>
            <consortium name="Ensembl"/>
        </authorList>
    </citation>
    <scope>IDENTIFICATION</scope>
    <source>
        <strain evidence="15">Thorbecke</strain>
    </source>
</reference>
<accession>G1U789</accession>
<feature type="transmembrane region" description="Helical" evidence="14">
    <location>
        <begin position="60"/>
        <end position="81"/>
    </location>
</feature>
<keyword evidence="4 13" id="KW-0716">Sensory transduction</keyword>
<proteinExistence type="inferred from homology"/>
<feature type="transmembrane region" description="Helical" evidence="14">
    <location>
        <begin position="147"/>
        <end position="167"/>
    </location>
</feature>
<evidence type="ECO:0000256" key="14">
    <source>
        <dbReference type="SAM" id="Phobius"/>
    </source>
</evidence>
<dbReference type="CDD" id="cd15027">
    <property type="entry name" value="7tm_TAS2R43-like"/>
    <property type="match status" value="1"/>
</dbReference>
<dbReference type="GO" id="GO:0004930">
    <property type="term" value="F:G protein-coupled receptor activity"/>
    <property type="evidence" value="ECO:0007669"/>
    <property type="project" value="UniProtKB-KW"/>
</dbReference>
<evidence type="ECO:0000256" key="5">
    <source>
        <dbReference type="ARBA" id="ARBA00022692"/>
    </source>
</evidence>